<dbReference type="EMBL" id="GBRH01242894">
    <property type="protein sequence ID" value="JAD55001.1"/>
    <property type="molecule type" value="Transcribed_RNA"/>
</dbReference>
<name>A0A0A9AV51_ARUDO</name>
<sequence>MQSSWTHSQCSFLPFFPLEYIFPETFITPLNQI</sequence>
<dbReference type="AlphaFoldDB" id="A0A0A9AV51"/>
<organism evidence="1">
    <name type="scientific">Arundo donax</name>
    <name type="common">Giant reed</name>
    <name type="synonym">Donax arundinaceus</name>
    <dbReference type="NCBI Taxonomy" id="35708"/>
    <lineage>
        <taxon>Eukaryota</taxon>
        <taxon>Viridiplantae</taxon>
        <taxon>Streptophyta</taxon>
        <taxon>Embryophyta</taxon>
        <taxon>Tracheophyta</taxon>
        <taxon>Spermatophyta</taxon>
        <taxon>Magnoliopsida</taxon>
        <taxon>Liliopsida</taxon>
        <taxon>Poales</taxon>
        <taxon>Poaceae</taxon>
        <taxon>PACMAD clade</taxon>
        <taxon>Arundinoideae</taxon>
        <taxon>Arundineae</taxon>
        <taxon>Arundo</taxon>
    </lineage>
</organism>
<evidence type="ECO:0000313" key="1">
    <source>
        <dbReference type="EMBL" id="JAD55001.1"/>
    </source>
</evidence>
<accession>A0A0A9AV51</accession>
<reference evidence="1" key="2">
    <citation type="journal article" date="2015" name="Data Brief">
        <title>Shoot transcriptome of the giant reed, Arundo donax.</title>
        <authorList>
            <person name="Barrero R.A."/>
            <person name="Guerrero F.D."/>
            <person name="Moolhuijzen P."/>
            <person name="Goolsby J.A."/>
            <person name="Tidwell J."/>
            <person name="Bellgard S.E."/>
            <person name="Bellgard M.I."/>
        </authorList>
    </citation>
    <scope>NUCLEOTIDE SEQUENCE</scope>
    <source>
        <tissue evidence="1">Shoot tissue taken approximately 20 cm above the soil surface</tissue>
    </source>
</reference>
<proteinExistence type="predicted"/>
<protein>
    <submittedName>
        <fullName evidence="1">Uncharacterized protein</fullName>
    </submittedName>
</protein>
<reference evidence="1" key="1">
    <citation type="submission" date="2014-09" db="EMBL/GenBank/DDBJ databases">
        <authorList>
            <person name="Magalhaes I.L.F."/>
            <person name="Oliveira U."/>
            <person name="Santos F.R."/>
            <person name="Vidigal T.H.D.A."/>
            <person name="Brescovit A.D."/>
            <person name="Santos A.J."/>
        </authorList>
    </citation>
    <scope>NUCLEOTIDE SEQUENCE</scope>
    <source>
        <tissue evidence="1">Shoot tissue taken approximately 20 cm above the soil surface</tissue>
    </source>
</reference>